<gene>
    <name evidence="2" type="ORF">BB31_38140</name>
</gene>
<feature type="transmembrane region" description="Helical" evidence="1">
    <location>
        <begin position="213"/>
        <end position="235"/>
    </location>
</feature>
<name>A0A2P2FH72_AMYLU</name>
<dbReference type="AlphaFoldDB" id="A0A2P2FH72"/>
<keyword evidence="3" id="KW-1185">Reference proteome</keyword>
<evidence type="ECO:0000313" key="3">
    <source>
        <dbReference type="Proteomes" id="UP000256220"/>
    </source>
</evidence>
<organism evidence="2 3">
    <name type="scientific">Amycolatopsis lurida NRRL 2430</name>
    <dbReference type="NCBI Taxonomy" id="1460371"/>
    <lineage>
        <taxon>Bacteria</taxon>
        <taxon>Bacillati</taxon>
        <taxon>Actinomycetota</taxon>
        <taxon>Actinomycetes</taxon>
        <taxon>Pseudonocardiales</taxon>
        <taxon>Pseudonocardiaceae</taxon>
        <taxon>Amycolatopsis</taxon>
    </lineage>
</organism>
<comment type="caution">
    <text evidence="2">The sequence shown here is derived from an EMBL/GenBank/DDBJ whole genome shotgun (WGS) entry which is preliminary data.</text>
</comment>
<proteinExistence type="predicted"/>
<keyword evidence="1" id="KW-1133">Transmembrane helix</keyword>
<feature type="transmembrane region" description="Helical" evidence="1">
    <location>
        <begin position="175"/>
        <end position="193"/>
    </location>
</feature>
<accession>A0A2P2FH72</accession>
<sequence>MTRLRKHWLWPLVISVLALGAFAGLGLLTRAVLGSRGNRALADTGEFGVWSILVGASAVLFAFLFAHSVHLTAWRRLAGVSLWKPAVAYGIFAVVLFAFQWRTGSPIENLRPTTAIGVSRTLLALGLVAAAPAVLGLWLNHARLRRISRVFDGEARAQASDVLGELLDCKRANGTCLAVLALIVSTAVIDAGAQRRAFLATGTPKEAFPPESVLLYGALFTAISLLLYVPVFLAWKTRCLRLVDEIYPLPPDARPGEDWVAGRARLTQLLGTDTTVGKTVTAAFGILAPLAVSVLSVALPGLK</sequence>
<dbReference type="EMBL" id="JFBM01000050">
    <property type="protein sequence ID" value="KFU76053.1"/>
    <property type="molecule type" value="Genomic_DNA"/>
</dbReference>
<keyword evidence="1" id="KW-0812">Transmembrane</keyword>
<feature type="transmembrane region" description="Helical" evidence="1">
    <location>
        <begin position="47"/>
        <end position="69"/>
    </location>
</feature>
<protein>
    <submittedName>
        <fullName evidence="2">Uncharacterized protein</fullName>
    </submittedName>
</protein>
<keyword evidence="1" id="KW-0472">Membrane</keyword>
<feature type="transmembrane region" description="Helical" evidence="1">
    <location>
        <begin position="280"/>
        <end position="302"/>
    </location>
</feature>
<evidence type="ECO:0000256" key="1">
    <source>
        <dbReference type="SAM" id="Phobius"/>
    </source>
</evidence>
<dbReference type="Proteomes" id="UP000256220">
    <property type="component" value="Unassembled WGS sequence"/>
</dbReference>
<reference evidence="2 3" key="1">
    <citation type="journal article" date="2014" name="Genome Announc.">
        <title>Draft Genome Sequence of Amycolatopsis lurida NRRL 2430, Producer of the Glycopeptide Family Antibiotic Ristocetin.</title>
        <authorList>
            <person name="Kwun M.J."/>
            <person name="Hong H.J."/>
        </authorList>
    </citation>
    <scope>NUCLEOTIDE SEQUENCE [LARGE SCALE GENOMIC DNA]</scope>
    <source>
        <strain evidence="2 3">NRRL 2430</strain>
    </source>
</reference>
<feature type="transmembrane region" description="Helical" evidence="1">
    <location>
        <begin position="121"/>
        <end position="139"/>
    </location>
</feature>
<evidence type="ECO:0000313" key="2">
    <source>
        <dbReference type="EMBL" id="KFU76053.1"/>
    </source>
</evidence>
<feature type="transmembrane region" description="Helical" evidence="1">
    <location>
        <begin position="81"/>
        <end position="101"/>
    </location>
</feature>
<dbReference type="RefSeq" id="WP_034322648.1">
    <property type="nucleotide sequence ID" value="NZ_JFBM01000050.1"/>
</dbReference>